<accession>A0A5A7T7D3</accession>
<reference evidence="3 4" key="1">
    <citation type="submission" date="2019-08" db="EMBL/GenBank/DDBJ databases">
        <title>Draft genome sequences of two oriental melons (Cucumis melo L. var makuwa).</title>
        <authorList>
            <person name="Kwon S.-Y."/>
        </authorList>
    </citation>
    <scope>NUCLEOTIDE SEQUENCE [LARGE SCALE GENOMIC DNA]</scope>
    <source>
        <strain evidence="4">cv. Chang Bougi</strain>
        <strain evidence="3">cv. SW 3</strain>
        <tissue evidence="1">Leaf</tissue>
    </source>
</reference>
<sequence>MQRKRTEGTENVVTEDNQEEEIIEEDEYGLKELNVIEIKEEVKATVDLSINSVVGLSNPRTMKVKVKIKGEEVVVLIDWGSTHNFISKKVVAALKLPRKEISNYGVILGSRTTIKGKGVCEAVELVLNEWRVVENFIPPELGGVDVILGIQWHYSLRVTEMDWRNLTMTFFHENNKVVTKGDPSLTKTRVSLKSMIKTWTDYD</sequence>
<dbReference type="AlphaFoldDB" id="A0A5A7T7D3"/>
<name>A0A5A7T7D3_CUCMM</name>
<protein>
    <submittedName>
        <fullName evidence="1">Ty3-gypsy retrotransposon protein</fullName>
    </submittedName>
</protein>
<dbReference type="Pfam" id="PF08284">
    <property type="entry name" value="RVP_2"/>
    <property type="match status" value="1"/>
</dbReference>
<proteinExistence type="predicted"/>
<evidence type="ECO:0000313" key="4">
    <source>
        <dbReference type="Proteomes" id="UP000321947"/>
    </source>
</evidence>
<gene>
    <name evidence="2" type="ORF">E5676_scaffold322G00110</name>
    <name evidence="1" type="ORF">E6C27_scaffold121G00620</name>
</gene>
<dbReference type="OrthoDB" id="1933597at2759"/>
<comment type="caution">
    <text evidence="1">The sequence shown here is derived from an EMBL/GenBank/DDBJ whole genome shotgun (WGS) entry which is preliminary data.</text>
</comment>
<dbReference type="EMBL" id="SSTD01003209">
    <property type="protein sequence ID" value="TYK26952.1"/>
    <property type="molecule type" value="Genomic_DNA"/>
</dbReference>
<dbReference type="Proteomes" id="UP000321393">
    <property type="component" value="Unassembled WGS sequence"/>
</dbReference>
<dbReference type="Proteomes" id="UP000321947">
    <property type="component" value="Unassembled WGS sequence"/>
</dbReference>
<dbReference type="Gene3D" id="2.40.70.10">
    <property type="entry name" value="Acid Proteases"/>
    <property type="match status" value="1"/>
</dbReference>
<evidence type="ECO:0000313" key="2">
    <source>
        <dbReference type="EMBL" id="TYK26952.1"/>
    </source>
</evidence>
<dbReference type="CDD" id="cd00303">
    <property type="entry name" value="retropepsin_like"/>
    <property type="match status" value="1"/>
</dbReference>
<organism evidence="1 3">
    <name type="scientific">Cucumis melo var. makuwa</name>
    <name type="common">Oriental melon</name>
    <dbReference type="NCBI Taxonomy" id="1194695"/>
    <lineage>
        <taxon>Eukaryota</taxon>
        <taxon>Viridiplantae</taxon>
        <taxon>Streptophyta</taxon>
        <taxon>Embryophyta</taxon>
        <taxon>Tracheophyta</taxon>
        <taxon>Spermatophyta</taxon>
        <taxon>Magnoliopsida</taxon>
        <taxon>eudicotyledons</taxon>
        <taxon>Gunneridae</taxon>
        <taxon>Pentapetalae</taxon>
        <taxon>rosids</taxon>
        <taxon>fabids</taxon>
        <taxon>Cucurbitales</taxon>
        <taxon>Cucurbitaceae</taxon>
        <taxon>Benincaseae</taxon>
        <taxon>Cucumis</taxon>
    </lineage>
</organism>
<evidence type="ECO:0000313" key="1">
    <source>
        <dbReference type="EMBL" id="KAA0039160.1"/>
    </source>
</evidence>
<dbReference type="InterPro" id="IPR021109">
    <property type="entry name" value="Peptidase_aspartic_dom_sf"/>
</dbReference>
<evidence type="ECO:0000313" key="3">
    <source>
        <dbReference type="Proteomes" id="UP000321393"/>
    </source>
</evidence>
<dbReference type="EMBL" id="SSTE01018442">
    <property type="protein sequence ID" value="KAA0039160.1"/>
    <property type="molecule type" value="Genomic_DNA"/>
</dbReference>